<feature type="transmembrane region" description="Helical" evidence="2">
    <location>
        <begin position="177"/>
        <end position="195"/>
    </location>
</feature>
<feature type="compositionally biased region" description="Pro residues" evidence="1">
    <location>
        <begin position="106"/>
        <end position="116"/>
    </location>
</feature>
<protein>
    <submittedName>
        <fullName evidence="3">HDC05815</fullName>
    </submittedName>
</protein>
<feature type="region of interest" description="Disordered" evidence="1">
    <location>
        <begin position="92"/>
        <end position="119"/>
    </location>
</feature>
<dbReference type="EMBL" id="BK003726">
    <property type="protein sequence ID" value="DAA02424.1"/>
    <property type="molecule type" value="Genomic_DNA"/>
</dbReference>
<evidence type="ECO:0000313" key="3">
    <source>
        <dbReference type="EMBL" id="DAA02424.1"/>
    </source>
</evidence>
<name>Q6IGP0_DROME</name>
<keyword evidence="2" id="KW-1133">Transmembrane helix</keyword>
<dbReference type="AlphaFoldDB" id="Q6IGP0"/>
<sequence>MWIEDWGLEAFEIGGHFVEYFWGPTSVVVRCYCCFWSSDVGRWTLDVGRWTLDTGHWTLVAGRLSKSNRDSDEIILQCLWPPICGRSPYKEPKASRMRMRQNPSPTLTPSPAPAPSPKQNVGYGPGPFKDFCLGDEKIKQSFVALFQSFSGPVLCVYALVIIIYTMMKTKISSVRYGSVRFGLWVWIWSWTWIWVSGPLLPVMSMRWGCQQPAG</sequence>
<proteinExistence type="predicted"/>
<evidence type="ECO:0000256" key="2">
    <source>
        <dbReference type="SAM" id="Phobius"/>
    </source>
</evidence>
<keyword evidence="2" id="KW-0812">Transmembrane</keyword>
<organism evidence="3">
    <name type="scientific">Drosophila melanogaster</name>
    <name type="common">Fruit fly</name>
    <dbReference type="NCBI Taxonomy" id="7227"/>
    <lineage>
        <taxon>Eukaryota</taxon>
        <taxon>Metazoa</taxon>
        <taxon>Ecdysozoa</taxon>
        <taxon>Arthropoda</taxon>
        <taxon>Hexapoda</taxon>
        <taxon>Insecta</taxon>
        <taxon>Pterygota</taxon>
        <taxon>Neoptera</taxon>
        <taxon>Endopterygota</taxon>
        <taxon>Diptera</taxon>
        <taxon>Brachycera</taxon>
        <taxon>Muscomorpha</taxon>
        <taxon>Ephydroidea</taxon>
        <taxon>Drosophilidae</taxon>
        <taxon>Drosophila</taxon>
        <taxon>Sophophora</taxon>
    </lineage>
</organism>
<accession>Q6IGP0</accession>
<evidence type="ECO:0000256" key="1">
    <source>
        <dbReference type="SAM" id="MobiDB-lite"/>
    </source>
</evidence>
<reference evidence="3" key="1">
    <citation type="journal article" date="2003" name="Genome Biol.">
        <title>An integrated gene annotation and transcriptional profiling approach towards the full gene content of the Drosophila genome.</title>
        <authorList>
            <person name="Hild M."/>
            <person name="Beckmann B."/>
            <person name="Haas S.A."/>
            <person name="Koch B."/>
            <person name="Solovyev V."/>
            <person name="Busold C."/>
            <person name="Fellenberg K."/>
            <person name="Boutros M."/>
            <person name="Vingron M."/>
            <person name="Sauer F."/>
            <person name="Hoheisel J.D."/>
            <person name="Paro R."/>
        </authorList>
    </citation>
    <scope>NUCLEOTIDE SEQUENCE</scope>
</reference>
<feature type="transmembrane region" description="Helical" evidence="2">
    <location>
        <begin position="142"/>
        <end position="165"/>
    </location>
</feature>
<gene>
    <name evidence="3" type="ORF">HDC05815</name>
</gene>
<keyword evidence="2" id="KW-0472">Membrane</keyword>